<dbReference type="EMBL" id="FNEB01000001">
    <property type="protein sequence ID" value="SDI15779.1"/>
    <property type="molecule type" value="Genomic_DNA"/>
</dbReference>
<feature type="transmembrane region" description="Helical" evidence="1">
    <location>
        <begin position="112"/>
        <end position="132"/>
    </location>
</feature>
<keyword evidence="1" id="KW-0472">Membrane</keyword>
<name>A0A1G8I9Y1_9RHOB</name>
<accession>A0A1G8I9Y1</accession>
<keyword evidence="3" id="KW-1185">Reference proteome</keyword>
<reference evidence="2 3" key="1">
    <citation type="submission" date="2016-10" db="EMBL/GenBank/DDBJ databases">
        <authorList>
            <person name="de Groot N.N."/>
        </authorList>
    </citation>
    <scope>NUCLEOTIDE SEQUENCE [LARGE SCALE GENOMIC DNA]</scope>
    <source>
        <strain evidence="2 3">DSM 28010</strain>
    </source>
</reference>
<sequence>MLEGETIACTGARLTGRHLSGRDEGGGVWTIDLGQVTGAVYSESNHLAHVRHALELTTPDNVRAVAVEVPHGGMAQSVDLLEHRALVARVAETLADLHPGFRMTYRVAHAPGRLWVVAGGVAVAALFLLVLLRPDDSGASLGGAVLPFALAVAVLAAIVFVVRQRRQSADVSAAALPGILTAMGRRE</sequence>
<feature type="transmembrane region" description="Helical" evidence="1">
    <location>
        <begin position="144"/>
        <end position="162"/>
    </location>
</feature>
<gene>
    <name evidence="2" type="ORF">SAMN05421850_101834</name>
</gene>
<proteinExistence type="predicted"/>
<evidence type="ECO:0000256" key="1">
    <source>
        <dbReference type="SAM" id="Phobius"/>
    </source>
</evidence>
<evidence type="ECO:0000313" key="2">
    <source>
        <dbReference type="EMBL" id="SDI15779.1"/>
    </source>
</evidence>
<dbReference type="Proteomes" id="UP000199340">
    <property type="component" value="Unassembled WGS sequence"/>
</dbReference>
<evidence type="ECO:0000313" key="3">
    <source>
        <dbReference type="Proteomes" id="UP000199340"/>
    </source>
</evidence>
<keyword evidence="1" id="KW-0812">Transmembrane</keyword>
<organism evidence="2 3">
    <name type="scientific">Lutimaribacter saemankumensis</name>
    <dbReference type="NCBI Taxonomy" id="490829"/>
    <lineage>
        <taxon>Bacteria</taxon>
        <taxon>Pseudomonadati</taxon>
        <taxon>Pseudomonadota</taxon>
        <taxon>Alphaproteobacteria</taxon>
        <taxon>Rhodobacterales</taxon>
        <taxon>Roseobacteraceae</taxon>
        <taxon>Lutimaribacter</taxon>
    </lineage>
</organism>
<protein>
    <submittedName>
        <fullName evidence="2">Uncharacterized protein</fullName>
    </submittedName>
</protein>
<keyword evidence="1" id="KW-1133">Transmembrane helix</keyword>
<dbReference type="AlphaFoldDB" id="A0A1G8I9Y1"/>
<dbReference type="RefSeq" id="WP_090026694.1">
    <property type="nucleotide sequence ID" value="NZ_FNEB01000001.1"/>
</dbReference>
<dbReference type="OrthoDB" id="7874448at2"/>